<evidence type="ECO:0000313" key="3">
    <source>
        <dbReference type="Proteomes" id="UP000037460"/>
    </source>
</evidence>
<proteinExistence type="predicted"/>
<feature type="non-terminal residue" evidence="2">
    <location>
        <position position="124"/>
    </location>
</feature>
<comment type="caution">
    <text evidence="2">The sequence shown here is derived from an EMBL/GenBank/DDBJ whole genome shotgun (WGS) entry which is preliminary data.</text>
</comment>
<evidence type="ECO:0000256" key="1">
    <source>
        <dbReference type="SAM" id="MobiDB-lite"/>
    </source>
</evidence>
<dbReference type="AlphaFoldDB" id="A0A0M0K8F8"/>
<evidence type="ECO:0000313" key="2">
    <source>
        <dbReference type="EMBL" id="KOO34678.1"/>
    </source>
</evidence>
<sequence>MPPADVIMSVQQATPKPKPKPKPKAAKEGKSKDGGSASGRGRKVQIKPELLKSAYAKLRQFQYELIEACAGNTQDYLSAQEIKQLTITAGIYDANNSNKMKMIAALMKTDALKKVKSSAAVADE</sequence>
<gene>
    <name evidence="2" type="ORF">Ctob_011601</name>
</gene>
<keyword evidence="3" id="KW-1185">Reference proteome</keyword>
<feature type="region of interest" description="Disordered" evidence="1">
    <location>
        <begin position="1"/>
        <end position="45"/>
    </location>
</feature>
<protein>
    <submittedName>
        <fullName evidence="2">Uncharacterized protein</fullName>
    </submittedName>
</protein>
<dbReference type="Proteomes" id="UP000037460">
    <property type="component" value="Unassembled WGS sequence"/>
</dbReference>
<organism evidence="2 3">
    <name type="scientific">Chrysochromulina tobinii</name>
    <dbReference type="NCBI Taxonomy" id="1460289"/>
    <lineage>
        <taxon>Eukaryota</taxon>
        <taxon>Haptista</taxon>
        <taxon>Haptophyta</taxon>
        <taxon>Prymnesiophyceae</taxon>
        <taxon>Prymnesiales</taxon>
        <taxon>Chrysochromulinaceae</taxon>
        <taxon>Chrysochromulina</taxon>
    </lineage>
</organism>
<name>A0A0M0K8F8_9EUKA</name>
<dbReference type="EMBL" id="JWZX01001137">
    <property type="protein sequence ID" value="KOO34678.1"/>
    <property type="molecule type" value="Genomic_DNA"/>
</dbReference>
<reference evidence="3" key="1">
    <citation type="journal article" date="2015" name="PLoS Genet.">
        <title>Genome Sequence and Transcriptome Analyses of Chrysochromulina tobin: Metabolic Tools for Enhanced Algal Fitness in the Prominent Order Prymnesiales (Haptophyceae).</title>
        <authorList>
            <person name="Hovde B.T."/>
            <person name="Deodato C.R."/>
            <person name="Hunsperger H.M."/>
            <person name="Ryken S.A."/>
            <person name="Yost W."/>
            <person name="Jha R.K."/>
            <person name="Patterson J."/>
            <person name="Monnat R.J. Jr."/>
            <person name="Barlow S.B."/>
            <person name="Starkenburg S.R."/>
            <person name="Cattolico R.A."/>
        </authorList>
    </citation>
    <scope>NUCLEOTIDE SEQUENCE</scope>
    <source>
        <strain evidence="3">CCMP291</strain>
    </source>
</reference>
<accession>A0A0M0K8F8</accession>